<feature type="compositionally biased region" description="Basic and acidic residues" evidence="4">
    <location>
        <begin position="29"/>
        <end position="38"/>
    </location>
</feature>
<dbReference type="Pfam" id="PF03715">
    <property type="entry name" value="Noc2"/>
    <property type="match status" value="1"/>
</dbReference>
<evidence type="ECO:0000256" key="1">
    <source>
        <dbReference type="ARBA" id="ARBA00004123"/>
    </source>
</evidence>
<dbReference type="GO" id="GO:0042273">
    <property type="term" value="P:ribosomal large subunit biogenesis"/>
    <property type="evidence" value="ECO:0007669"/>
    <property type="project" value="TreeGrafter"/>
</dbReference>
<dbReference type="InterPro" id="IPR005343">
    <property type="entry name" value="Noc2"/>
</dbReference>
<dbReference type="GO" id="GO:0042393">
    <property type="term" value="F:histone binding"/>
    <property type="evidence" value="ECO:0007669"/>
    <property type="project" value="TreeGrafter"/>
</dbReference>
<sequence length="696" mass="81319">MKVKKMSQRPLKLPEVQKLAITGKKKRDLSKVTTKEFLEQDFESDTDSDIYDSDEKDKNTDDENSERPDSDSDSESNLNPAEYKRSLIKLQDTDPDFYEYLKENDQDLLDLEVSDDGDDDNYSVDSDDRHISNKNLKVASDNSDSQSEEADDNCEKITMQLLKVWQQEIQTDKSSVTIKRVVEAFHAALNSIAVSRDTTTRYKVEGSATFNGVMQLCITHLPDALRRYLKLDPESQEAHKSKRFNKIQEILKLYLSDLIKLLQTVASSNNAVLIVLLKHLHQVWPYTQSFSSLSKPLLRILLKLWSTAEETVCVIAFMNILHIATNKEFVLEKLLETMYEKYGQNTKFVSPKTLPRINFMRHSLVEIYLLDHNISYSHAFLHIRQLAIDLKNAVTLKNKENLQAVYNWQYINFLRFWTELITKARDKLESLLYPLVQIIIGTIKINPTVQYYPLRFHCLKMLITISKETGTFIPIMPFFLEILDSYDFNKRHKATMQPISFDCLLRISKSQLVENGFKDSIIETIYQLILEHAASESYRIYFPDLYISCIIQLKEFLKKCHVTIYCKKMKQLLSVIEENRTYIETERAKAAIDLQNMAKIINWENRIKTDGTAIAKFYASCIKHRESQNLKFLTKNEKEFNVPVERKSVKHKLDEQSAEDSEEESEFEFQMKETESEIRAERRLNKKKINKNKKKK</sequence>
<dbReference type="PANTHER" id="PTHR12687">
    <property type="entry name" value="NUCLEOLAR COMPLEX 2 AND RAD4-RELATED"/>
    <property type="match status" value="1"/>
</dbReference>
<dbReference type="PANTHER" id="PTHR12687:SF4">
    <property type="entry name" value="NUCLEOLAR COMPLEX PROTEIN 2 HOMOLOG"/>
    <property type="match status" value="1"/>
</dbReference>
<reference evidence="5 6" key="1">
    <citation type="journal article" date="2019" name="Philos. Trans. R. Soc. Lond., B, Biol. Sci.">
        <title>Ant behaviour and brain gene expression of defending hosts depend on the ecological success of the intruding social parasite.</title>
        <authorList>
            <person name="Kaur R."/>
            <person name="Stoldt M."/>
            <person name="Jongepier E."/>
            <person name="Feldmeyer B."/>
            <person name="Menzel F."/>
            <person name="Bornberg-Bauer E."/>
            <person name="Foitzik S."/>
        </authorList>
    </citation>
    <scope>NUCLEOTIDE SEQUENCE [LARGE SCALE GENOMIC DNA]</scope>
    <source>
        <tissue evidence="5">Whole body</tissue>
    </source>
</reference>
<dbReference type="SUPFAM" id="SSF48371">
    <property type="entry name" value="ARM repeat"/>
    <property type="match status" value="1"/>
</dbReference>
<gene>
    <name evidence="5" type="ORF">DBV15_02195</name>
</gene>
<feature type="compositionally biased region" description="Acidic residues" evidence="4">
    <location>
        <begin position="111"/>
        <end position="122"/>
    </location>
</feature>
<dbReference type="AlphaFoldDB" id="A0A4S2JT05"/>
<keyword evidence="3" id="KW-0539">Nucleus</keyword>
<name>A0A4S2JT05_9HYME</name>
<dbReference type="GO" id="GO:0000122">
    <property type="term" value="P:negative regulation of transcription by RNA polymerase II"/>
    <property type="evidence" value="ECO:0007669"/>
    <property type="project" value="TreeGrafter"/>
</dbReference>
<dbReference type="GO" id="GO:0030690">
    <property type="term" value="C:Noc1p-Noc2p complex"/>
    <property type="evidence" value="ECO:0007669"/>
    <property type="project" value="TreeGrafter"/>
</dbReference>
<dbReference type="GO" id="GO:0003714">
    <property type="term" value="F:transcription corepressor activity"/>
    <property type="evidence" value="ECO:0007669"/>
    <property type="project" value="TreeGrafter"/>
</dbReference>
<dbReference type="GO" id="GO:0005730">
    <property type="term" value="C:nucleolus"/>
    <property type="evidence" value="ECO:0007669"/>
    <property type="project" value="TreeGrafter"/>
</dbReference>
<comment type="similarity">
    <text evidence="2">Belongs to the NOC2 family.</text>
</comment>
<feature type="compositionally biased region" description="Basic and acidic residues" evidence="4">
    <location>
        <begin position="669"/>
        <end position="683"/>
    </location>
</feature>
<feature type="compositionally biased region" description="Basic residues" evidence="4">
    <location>
        <begin position="684"/>
        <end position="696"/>
    </location>
</feature>
<dbReference type="GO" id="GO:0030691">
    <property type="term" value="C:Noc2p-Noc3p complex"/>
    <property type="evidence" value="ECO:0007669"/>
    <property type="project" value="TreeGrafter"/>
</dbReference>
<evidence type="ECO:0000256" key="3">
    <source>
        <dbReference type="ARBA" id="ARBA00023242"/>
    </source>
</evidence>
<feature type="compositionally biased region" description="Acidic residues" evidence="4">
    <location>
        <begin position="39"/>
        <end position="52"/>
    </location>
</feature>
<dbReference type="Proteomes" id="UP000310200">
    <property type="component" value="Unassembled WGS sequence"/>
</dbReference>
<accession>A0A4S2JT05</accession>
<evidence type="ECO:0000313" key="6">
    <source>
        <dbReference type="Proteomes" id="UP000310200"/>
    </source>
</evidence>
<feature type="region of interest" description="Disordered" evidence="4">
    <location>
        <begin position="650"/>
        <end position="696"/>
    </location>
</feature>
<proteinExistence type="inferred from homology"/>
<feature type="compositionally biased region" description="Basic and acidic residues" evidence="4">
    <location>
        <begin position="53"/>
        <end position="70"/>
    </location>
</feature>
<evidence type="ECO:0000256" key="4">
    <source>
        <dbReference type="SAM" id="MobiDB-lite"/>
    </source>
</evidence>
<comment type="subcellular location">
    <subcellularLocation>
        <location evidence="1">Nucleus</location>
    </subcellularLocation>
</comment>
<evidence type="ECO:0000256" key="2">
    <source>
        <dbReference type="ARBA" id="ARBA00005907"/>
    </source>
</evidence>
<protein>
    <submittedName>
        <fullName evidence="5">Nucleolar complex protein 2-like protein</fullName>
    </submittedName>
</protein>
<evidence type="ECO:0000313" key="5">
    <source>
        <dbReference type="EMBL" id="TGZ37887.1"/>
    </source>
</evidence>
<feature type="compositionally biased region" description="Acidic residues" evidence="4">
    <location>
        <begin position="656"/>
        <end position="667"/>
    </location>
</feature>
<keyword evidence="6" id="KW-1185">Reference proteome</keyword>
<dbReference type="GO" id="GO:0005654">
    <property type="term" value="C:nucleoplasm"/>
    <property type="evidence" value="ECO:0007669"/>
    <property type="project" value="TreeGrafter"/>
</dbReference>
<dbReference type="InterPro" id="IPR016024">
    <property type="entry name" value="ARM-type_fold"/>
</dbReference>
<comment type="caution">
    <text evidence="5">The sequence shown here is derived from an EMBL/GenBank/DDBJ whole genome shotgun (WGS) entry which is preliminary data.</text>
</comment>
<feature type="region of interest" description="Disordered" evidence="4">
    <location>
        <begin position="1"/>
        <end position="82"/>
    </location>
</feature>
<feature type="region of interest" description="Disordered" evidence="4">
    <location>
        <begin position="111"/>
        <end position="151"/>
    </location>
</feature>
<organism evidence="5 6">
    <name type="scientific">Temnothorax longispinosus</name>
    <dbReference type="NCBI Taxonomy" id="300112"/>
    <lineage>
        <taxon>Eukaryota</taxon>
        <taxon>Metazoa</taxon>
        <taxon>Ecdysozoa</taxon>
        <taxon>Arthropoda</taxon>
        <taxon>Hexapoda</taxon>
        <taxon>Insecta</taxon>
        <taxon>Pterygota</taxon>
        <taxon>Neoptera</taxon>
        <taxon>Endopterygota</taxon>
        <taxon>Hymenoptera</taxon>
        <taxon>Apocrita</taxon>
        <taxon>Aculeata</taxon>
        <taxon>Formicoidea</taxon>
        <taxon>Formicidae</taxon>
        <taxon>Myrmicinae</taxon>
        <taxon>Temnothorax</taxon>
    </lineage>
</organism>
<dbReference type="EMBL" id="QBLH01003504">
    <property type="protein sequence ID" value="TGZ37887.1"/>
    <property type="molecule type" value="Genomic_DNA"/>
</dbReference>
<dbReference type="STRING" id="300112.A0A4S2JT05"/>